<proteinExistence type="predicted"/>
<dbReference type="PATRIC" id="fig|224911.5.peg.5250"/>
<dbReference type="OrthoDB" id="4235777at2"/>
<dbReference type="AlphaFoldDB" id="Q89JV3"/>
<dbReference type="InterPro" id="IPR027405">
    <property type="entry name" value="YidB-like"/>
</dbReference>
<dbReference type="PhylomeDB" id="Q89JV3"/>
<dbReference type="Pfam" id="PF20159">
    <property type="entry name" value="YidB"/>
    <property type="match status" value="1"/>
</dbReference>
<dbReference type="eggNOG" id="COG3753">
    <property type="taxonomic scope" value="Bacteria"/>
</dbReference>
<dbReference type="SUPFAM" id="SSF140804">
    <property type="entry name" value="YidB-like"/>
    <property type="match status" value="1"/>
</dbReference>
<sequence>MIGRRLTIHQPAALNRTELRLGRGHAMGILDSLENNPALRSALGQLGAAVLPAVLSEVLGSNNQGGLSAIVAKLQQAGFGDQVKSWLGNGQNLPISADQLRAVLGNDTVRQLAARYNIPVDQLGQILAQELPKAVDQASPQGHLPHTA</sequence>
<reference evidence="2" key="1">
    <citation type="journal article" date="2002" name="DNA Res.">
        <title>Complete genomic sequence of nitrogen-fixing symbiotic bacterium Bradyrhizobium japonicum USDA110.</title>
        <authorList>
            <person name="Kaneko T."/>
            <person name="Nakamura Y."/>
            <person name="Sato S."/>
            <person name="Minamisawa K."/>
            <person name="Uchiumi T."/>
            <person name="Sasamoto S."/>
            <person name="Watanabe A."/>
            <person name="Idesawa K."/>
            <person name="Iriguchi M."/>
            <person name="Kawashima K."/>
            <person name="Kohara M."/>
            <person name="Matsumoto M."/>
            <person name="Shimpo S."/>
            <person name="Tsuruoka H."/>
            <person name="Wada T."/>
            <person name="Yamada M."/>
            <person name="Tabata S."/>
        </authorList>
    </citation>
    <scope>NUCLEOTIDE SEQUENCE [LARGE SCALE GENOMIC DNA]</scope>
    <source>
        <strain evidence="2">JCM 10833 / BCRC 13528 / IAM 13628 / NBRC 14792 / USDA 110</strain>
    </source>
</reference>
<dbReference type="EnsemblBacteria" id="BAC50431">
    <property type="protein sequence ID" value="BAC50431"/>
    <property type="gene ID" value="BAC50431"/>
</dbReference>
<accession>Q89JV3</accession>
<dbReference type="InterPro" id="IPR045372">
    <property type="entry name" value="YidB"/>
</dbReference>
<dbReference type="Gene3D" id="1.10.10.690">
    <property type="entry name" value="YidB-like"/>
    <property type="match status" value="1"/>
</dbReference>
<dbReference type="KEGG" id="bja:bll5166"/>
<dbReference type="InParanoid" id="Q89JV3"/>
<dbReference type="HOGENOM" id="CLU_084747_4_1_5"/>
<name>Q89JV3_BRADU</name>
<keyword evidence="2" id="KW-1185">Reference proteome</keyword>
<evidence type="ECO:0000313" key="1">
    <source>
        <dbReference type="EMBL" id="BAC50431.1"/>
    </source>
</evidence>
<gene>
    <name evidence="1" type="ordered locus">bll5166</name>
</gene>
<evidence type="ECO:0000313" key="2">
    <source>
        <dbReference type="Proteomes" id="UP000002526"/>
    </source>
</evidence>
<organism evidence="1 2">
    <name type="scientific">Bradyrhizobium diazoefficiens (strain JCM 10833 / BCRC 13528 / IAM 13628 / NBRC 14792 / USDA 110)</name>
    <dbReference type="NCBI Taxonomy" id="224911"/>
    <lineage>
        <taxon>Bacteria</taxon>
        <taxon>Pseudomonadati</taxon>
        <taxon>Pseudomonadota</taxon>
        <taxon>Alphaproteobacteria</taxon>
        <taxon>Hyphomicrobiales</taxon>
        <taxon>Nitrobacteraceae</taxon>
        <taxon>Bradyrhizobium</taxon>
    </lineage>
</organism>
<dbReference type="EMBL" id="BA000040">
    <property type="protein sequence ID" value="BAC50431.1"/>
    <property type="molecule type" value="Genomic_DNA"/>
</dbReference>
<dbReference type="STRING" id="224911.AAV28_23205"/>
<protein>
    <submittedName>
        <fullName evidence="1">Bll5166 protein</fullName>
    </submittedName>
</protein>
<dbReference type="FunCoup" id="Q89JV3">
    <property type="interactions" value="73"/>
</dbReference>
<dbReference type="Proteomes" id="UP000002526">
    <property type="component" value="Chromosome"/>
</dbReference>